<dbReference type="Proteomes" id="UP000256869">
    <property type="component" value="Unassembled WGS sequence"/>
</dbReference>
<comment type="caution">
    <text evidence="1">The sequence shown here is derived from an EMBL/GenBank/DDBJ whole genome shotgun (WGS) entry which is preliminary data.</text>
</comment>
<name>A0A3D9I8K2_9BACL</name>
<keyword evidence="2" id="KW-1185">Reference proteome</keyword>
<dbReference type="RefSeq" id="WP_115993691.1">
    <property type="nucleotide sequence ID" value="NZ_QRDY01000009.1"/>
</dbReference>
<protein>
    <submittedName>
        <fullName evidence="1">Uncharacterized protein</fullName>
    </submittedName>
</protein>
<gene>
    <name evidence="1" type="ORF">DFP95_10956</name>
</gene>
<organism evidence="1 2">
    <name type="scientific">Cohnella lupini</name>
    <dbReference type="NCBI Taxonomy" id="1294267"/>
    <lineage>
        <taxon>Bacteria</taxon>
        <taxon>Bacillati</taxon>
        <taxon>Bacillota</taxon>
        <taxon>Bacilli</taxon>
        <taxon>Bacillales</taxon>
        <taxon>Paenibacillaceae</taxon>
        <taxon>Cohnella</taxon>
    </lineage>
</organism>
<dbReference type="OrthoDB" id="2627867at2"/>
<reference evidence="1 2" key="1">
    <citation type="submission" date="2018-07" db="EMBL/GenBank/DDBJ databases">
        <title>Genomic Encyclopedia of Type Strains, Phase III (KMG-III): the genomes of soil and plant-associated and newly described type strains.</title>
        <authorList>
            <person name="Whitman W."/>
        </authorList>
    </citation>
    <scope>NUCLEOTIDE SEQUENCE [LARGE SCALE GENOMIC DNA]</scope>
    <source>
        <strain evidence="1 2">CECT 8236</strain>
    </source>
</reference>
<proteinExistence type="predicted"/>
<accession>A0A3D9I8K2</accession>
<dbReference type="EMBL" id="QRDY01000009">
    <property type="protein sequence ID" value="RED58020.1"/>
    <property type="molecule type" value="Genomic_DNA"/>
</dbReference>
<evidence type="ECO:0000313" key="2">
    <source>
        <dbReference type="Proteomes" id="UP000256869"/>
    </source>
</evidence>
<sequence length="114" mass="12956">MAINTKLVIKSGVGRALLDTSKLGCKFALEPSDRGWMVRIEGVNAELAASIENLVQEIHFFYYEDDAEREHHKKWWLSDLSCPVLSYDAQDERLSIEVSERVGFTVDSSEHVVK</sequence>
<dbReference type="AlphaFoldDB" id="A0A3D9I8K2"/>
<evidence type="ECO:0000313" key="1">
    <source>
        <dbReference type="EMBL" id="RED58020.1"/>
    </source>
</evidence>